<dbReference type="PANTHER" id="PTHR32295:SF281">
    <property type="entry name" value="PROTEIN IQ-DOMAIN 31"/>
    <property type="match status" value="1"/>
</dbReference>
<feature type="region of interest" description="Disordered" evidence="4">
    <location>
        <begin position="379"/>
        <end position="576"/>
    </location>
</feature>
<feature type="compositionally biased region" description="Basic and acidic residues" evidence="4">
    <location>
        <begin position="561"/>
        <end position="576"/>
    </location>
</feature>
<keyword evidence="7" id="KW-1185">Reference proteome</keyword>
<comment type="similarity">
    <text evidence="2">Belongs to the IQD family.</text>
</comment>
<dbReference type="Pfam" id="PF13178">
    <property type="entry name" value="DUF4005"/>
    <property type="match status" value="1"/>
</dbReference>
<feature type="region of interest" description="Disordered" evidence="4">
    <location>
        <begin position="303"/>
        <end position="334"/>
    </location>
</feature>
<evidence type="ECO:0000313" key="7">
    <source>
        <dbReference type="Proteomes" id="UP001345219"/>
    </source>
</evidence>
<dbReference type="Pfam" id="PF00612">
    <property type="entry name" value="IQ"/>
    <property type="match status" value="2"/>
</dbReference>
<dbReference type="InterPro" id="IPR025064">
    <property type="entry name" value="DUF4005"/>
</dbReference>
<dbReference type="Proteomes" id="UP001345219">
    <property type="component" value="Chromosome 3"/>
</dbReference>
<sequence>MGKSPGRWIKTVLFGKKSSKHNVSKGGKLPNAREIMVPAREPEADLDLGSLTASQPKAQTYGRNGRENEFESKDAPDVPHNGEVVSSVNNRDMSVQTGMVEEAPYDPEKIKEEMAATKAQAAFRGYLARRAFWALKGIIRLQALIRGHLVRRQAVATLSCMLGIVKLQAVVRGREARQSEIGLEVHKIAINGKPQGKLMDPVGDHLSKQMAKLSVNAFIQKLVATSSNVMPLRLIYEPAEPNSVSMWLRRWSASFFWRPRPQPKTLMKLQNKHLVLDAGTRKSKHSIQSAITTSKDSFMTLSNSEVEKPRRNFRKLSNSYADPPQESPKNEIEKVKRSLRKVHNPIIENTARSEVADEKPQKCLEKSSFISSGNTLIEQRKSSHGENMKKEATLTSTDLHDAENTAELTKKNSEVSLSSADKSMGDGNPPLENSVKDESTLFSNGNHESSNHKDDWSNGNIELSSNGISDLSGKTYPAEKHEGGENGLHSTPSLTLPSYMAATESAKAKLRAQSSSRFGQEGPSEKSNLSRRHSLPSTNNKSHSPSPRTQKGNLSGGKVGNKSEKREVPARAEWKR</sequence>
<keyword evidence="1" id="KW-0112">Calmodulin-binding</keyword>
<dbReference type="EMBL" id="JAXIOK010000006">
    <property type="protein sequence ID" value="KAK4767904.1"/>
    <property type="molecule type" value="Genomic_DNA"/>
</dbReference>
<evidence type="ECO:0000256" key="2">
    <source>
        <dbReference type="ARBA" id="ARBA00024341"/>
    </source>
</evidence>
<proteinExistence type="inferred from homology"/>
<evidence type="ECO:0000313" key="6">
    <source>
        <dbReference type="EMBL" id="KAK4767904.1"/>
    </source>
</evidence>
<feature type="compositionally biased region" description="Polar residues" evidence="4">
    <location>
        <begin position="457"/>
        <end position="469"/>
    </location>
</feature>
<evidence type="ECO:0000256" key="1">
    <source>
        <dbReference type="ARBA" id="ARBA00022860"/>
    </source>
</evidence>
<name>A0AAN7KIH0_9MYRT</name>
<protein>
    <recommendedName>
        <fullName evidence="5">DUF4005 domain-containing protein</fullName>
    </recommendedName>
</protein>
<comment type="subunit">
    <text evidence="3">Binds to multiple calmodulin (CaM) in the presence of Ca(2+) and CaM-like proteins.</text>
</comment>
<evidence type="ECO:0000256" key="3">
    <source>
        <dbReference type="ARBA" id="ARBA00024378"/>
    </source>
</evidence>
<dbReference type="AlphaFoldDB" id="A0AAN7KIH0"/>
<dbReference type="SMART" id="SM00015">
    <property type="entry name" value="IQ"/>
    <property type="match status" value="2"/>
</dbReference>
<organism evidence="6 7">
    <name type="scientific">Trapa incisa</name>
    <dbReference type="NCBI Taxonomy" id="236973"/>
    <lineage>
        <taxon>Eukaryota</taxon>
        <taxon>Viridiplantae</taxon>
        <taxon>Streptophyta</taxon>
        <taxon>Embryophyta</taxon>
        <taxon>Tracheophyta</taxon>
        <taxon>Spermatophyta</taxon>
        <taxon>Magnoliopsida</taxon>
        <taxon>eudicotyledons</taxon>
        <taxon>Gunneridae</taxon>
        <taxon>Pentapetalae</taxon>
        <taxon>rosids</taxon>
        <taxon>malvids</taxon>
        <taxon>Myrtales</taxon>
        <taxon>Lythraceae</taxon>
        <taxon>Trapa</taxon>
    </lineage>
</organism>
<feature type="region of interest" description="Disordered" evidence="4">
    <location>
        <begin position="42"/>
        <end position="85"/>
    </location>
</feature>
<feature type="compositionally biased region" description="Basic and acidic residues" evidence="4">
    <location>
        <begin position="379"/>
        <end position="413"/>
    </location>
</feature>
<dbReference type="PROSITE" id="PS50096">
    <property type="entry name" value="IQ"/>
    <property type="match status" value="2"/>
</dbReference>
<accession>A0AAN7KIH0</accession>
<dbReference type="InterPro" id="IPR000048">
    <property type="entry name" value="IQ_motif_EF-hand-BS"/>
</dbReference>
<gene>
    <name evidence="6" type="ORF">SAY87_003045</name>
</gene>
<dbReference type="GO" id="GO:0005516">
    <property type="term" value="F:calmodulin binding"/>
    <property type="evidence" value="ECO:0007669"/>
    <property type="project" value="UniProtKB-KW"/>
</dbReference>
<feature type="compositionally biased region" description="Polar residues" evidence="4">
    <location>
        <begin position="535"/>
        <end position="553"/>
    </location>
</feature>
<feature type="compositionally biased region" description="Basic and acidic residues" evidence="4">
    <location>
        <begin position="64"/>
        <end position="77"/>
    </location>
</feature>
<evidence type="ECO:0000259" key="5">
    <source>
        <dbReference type="Pfam" id="PF13178"/>
    </source>
</evidence>
<feature type="domain" description="DUF4005" evidence="5">
    <location>
        <begin position="490"/>
        <end position="546"/>
    </location>
</feature>
<feature type="compositionally biased region" description="Polar residues" evidence="4">
    <location>
        <begin position="51"/>
        <end position="62"/>
    </location>
</feature>
<reference evidence="6 7" key="1">
    <citation type="journal article" date="2023" name="Hortic Res">
        <title>Pangenome of water caltrop reveals structural variations and asymmetric subgenome divergence after allopolyploidization.</title>
        <authorList>
            <person name="Zhang X."/>
            <person name="Chen Y."/>
            <person name="Wang L."/>
            <person name="Yuan Y."/>
            <person name="Fang M."/>
            <person name="Shi L."/>
            <person name="Lu R."/>
            <person name="Comes H.P."/>
            <person name="Ma Y."/>
            <person name="Chen Y."/>
            <person name="Huang G."/>
            <person name="Zhou Y."/>
            <person name="Zheng Z."/>
            <person name="Qiu Y."/>
        </authorList>
    </citation>
    <scope>NUCLEOTIDE SEQUENCE [LARGE SCALE GENOMIC DNA]</scope>
    <source>
        <tissue evidence="6">Roots</tissue>
    </source>
</reference>
<dbReference type="PANTHER" id="PTHR32295">
    <property type="entry name" value="IQ-DOMAIN 5-RELATED"/>
    <property type="match status" value="1"/>
</dbReference>
<dbReference type="Gene3D" id="1.20.5.190">
    <property type="match status" value="1"/>
</dbReference>
<comment type="caution">
    <text evidence="6">The sequence shown here is derived from an EMBL/GenBank/DDBJ whole genome shotgun (WGS) entry which is preliminary data.</text>
</comment>
<evidence type="ECO:0000256" key="4">
    <source>
        <dbReference type="SAM" id="MobiDB-lite"/>
    </source>
</evidence>